<keyword evidence="2" id="KW-0472">Membrane</keyword>
<name>A0A1F6DZ73_9BACT</name>
<protein>
    <recommendedName>
        <fullName evidence="5">CARDB domain-containing protein</fullName>
    </recommendedName>
</protein>
<reference evidence="3 4" key="1">
    <citation type="journal article" date="2016" name="Nat. Commun.">
        <title>Thousands of microbial genomes shed light on interconnected biogeochemical processes in an aquifer system.</title>
        <authorList>
            <person name="Anantharaman K."/>
            <person name="Brown C.T."/>
            <person name="Hug L.A."/>
            <person name="Sharon I."/>
            <person name="Castelle C.J."/>
            <person name="Probst A.J."/>
            <person name="Thomas B.C."/>
            <person name="Singh A."/>
            <person name="Wilkins M.J."/>
            <person name="Karaoz U."/>
            <person name="Brodie E.L."/>
            <person name="Williams K.H."/>
            <person name="Hubbard S.S."/>
            <person name="Banfield J.F."/>
        </authorList>
    </citation>
    <scope>NUCLEOTIDE SEQUENCE [LARGE SCALE GENOMIC DNA]</scope>
</reference>
<organism evidence="3 4">
    <name type="scientific">Candidatus Kaiserbacteria bacterium RIFCSPHIGHO2_02_FULL_55_20</name>
    <dbReference type="NCBI Taxonomy" id="1798497"/>
    <lineage>
        <taxon>Bacteria</taxon>
        <taxon>Candidatus Kaiseribacteriota</taxon>
    </lineage>
</organism>
<dbReference type="EMBL" id="MFLK01000014">
    <property type="protein sequence ID" value="OGG66302.1"/>
    <property type="molecule type" value="Genomic_DNA"/>
</dbReference>
<sequence>MADTTTTKTSDTHVVTTHTHGEPKESLISNTLAIVGFIIVVAIVLWGLLHLASLGQPWFSSLFESFATTPATQPTVIRPSNPLNAGTLAVKQTATSTPAAKPALRPVAPVVQTGPADLSVKILSVESDGVGGGVATFDIGNEGQSSTGVYTFTAQLPTADGRTYSSTVQSSLLPGDHIVNTLRFSQAVSGIFSVTVTPGTKNEARTDNNYASRQVSMPYIDYNYNPQPYSQYQYGF</sequence>
<dbReference type="Proteomes" id="UP000177652">
    <property type="component" value="Unassembled WGS sequence"/>
</dbReference>
<dbReference type="AlphaFoldDB" id="A0A1F6DZ73"/>
<proteinExistence type="predicted"/>
<evidence type="ECO:0000256" key="1">
    <source>
        <dbReference type="SAM" id="MobiDB-lite"/>
    </source>
</evidence>
<feature type="transmembrane region" description="Helical" evidence="2">
    <location>
        <begin position="27"/>
        <end position="49"/>
    </location>
</feature>
<dbReference type="STRING" id="1798497.A3D71_03935"/>
<evidence type="ECO:0000313" key="4">
    <source>
        <dbReference type="Proteomes" id="UP000177652"/>
    </source>
</evidence>
<feature type="compositionally biased region" description="Low complexity" evidence="1">
    <location>
        <begin position="1"/>
        <end position="18"/>
    </location>
</feature>
<keyword evidence="2" id="KW-1133">Transmembrane helix</keyword>
<evidence type="ECO:0000256" key="2">
    <source>
        <dbReference type="SAM" id="Phobius"/>
    </source>
</evidence>
<accession>A0A1F6DZ73</accession>
<comment type="caution">
    <text evidence="3">The sequence shown here is derived from an EMBL/GenBank/DDBJ whole genome shotgun (WGS) entry which is preliminary data.</text>
</comment>
<gene>
    <name evidence="3" type="ORF">A3D71_03935</name>
</gene>
<keyword evidence="2" id="KW-0812">Transmembrane</keyword>
<evidence type="ECO:0000313" key="3">
    <source>
        <dbReference type="EMBL" id="OGG66302.1"/>
    </source>
</evidence>
<evidence type="ECO:0008006" key="5">
    <source>
        <dbReference type="Google" id="ProtNLM"/>
    </source>
</evidence>
<feature type="region of interest" description="Disordered" evidence="1">
    <location>
        <begin position="1"/>
        <end position="22"/>
    </location>
</feature>